<evidence type="ECO:0000313" key="3">
    <source>
        <dbReference type="EMBL" id="KAK9905131.1"/>
    </source>
</evidence>
<sequence>MTVKWTLHLLLIIRNLKKPVAPVPLNKGTAQVEEDPSASEPKFNPFTGAGRRLDGKPLNRQAQGKLVFGANANRIPKETLKKEATKDTKQEKQPEKKEDPKFLPFTGKKYSLRG</sequence>
<organism evidence="3 4">
    <name type="scientific">Rubus argutus</name>
    <name type="common">Southern blackberry</name>
    <dbReference type="NCBI Taxonomy" id="59490"/>
    <lineage>
        <taxon>Eukaryota</taxon>
        <taxon>Viridiplantae</taxon>
        <taxon>Streptophyta</taxon>
        <taxon>Embryophyta</taxon>
        <taxon>Tracheophyta</taxon>
        <taxon>Spermatophyta</taxon>
        <taxon>Magnoliopsida</taxon>
        <taxon>eudicotyledons</taxon>
        <taxon>Gunneridae</taxon>
        <taxon>Pentapetalae</taxon>
        <taxon>rosids</taxon>
        <taxon>fabids</taxon>
        <taxon>Rosales</taxon>
        <taxon>Rosaceae</taxon>
        <taxon>Rosoideae</taxon>
        <taxon>Rosoideae incertae sedis</taxon>
        <taxon>Rubus</taxon>
    </lineage>
</organism>
<evidence type="ECO:0000256" key="1">
    <source>
        <dbReference type="SAM" id="MobiDB-lite"/>
    </source>
</evidence>
<feature type="region of interest" description="Disordered" evidence="1">
    <location>
        <begin position="71"/>
        <end position="114"/>
    </location>
</feature>
<feature type="region of interest" description="Disordered" evidence="1">
    <location>
        <begin position="28"/>
        <end position="56"/>
    </location>
</feature>
<keyword evidence="2" id="KW-0732">Signal</keyword>
<dbReference type="AlphaFoldDB" id="A0AAW1VP64"/>
<evidence type="ECO:0000313" key="4">
    <source>
        <dbReference type="Proteomes" id="UP001457282"/>
    </source>
</evidence>
<feature type="chain" id="PRO_5043833746" evidence="2">
    <location>
        <begin position="23"/>
        <end position="114"/>
    </location>
</feature>
<comment type="caution">
    <text evidence="3">The sequence shown here is derived from an EMBL/GenBank/DDBJ whole genome shotgun (WGS) entry which is preliminary data.</text>
</comment>
<name>A0AAW1VP64_RUBAR</name>
<accession>A0AAW1VP64</accession>
<keyword evidence="4" id="KW-1185">Reference proteome</keyword>
<evidence type="ECO:0000256" key="2">
    <source>
        <dbReference type="SAM" id="SignalP"/>
    </source>
</evidence>
<dbReference type="EMBL" id="JBEDUW010000173">
    <property type="protein sequence ID" value="KAK9905131.1"/>
    <property type="molecule type" value="Genomic_DNA"/>
</dbReference>
<feature type="signal peptide" evidence="2">
    <location>
        <begin position="1"/>
        <end position="22"/>
    </location>
</feature>
<protein>
    <submittedName>
        <fullName evidence="3">Uncharacterized protein</fullName>
    </submittedName>
</protein>
<proteinExistence type="predicted"/>
<reference evidence="3 4" key="1">
    <citation type="journal article" date="2023" name="G3 (Bethesda)">
        <title>A chromosome-length genome assembly and annotation of blackberry (Rubus argutus, cv. 'Hillquist').</title>
        <authorList>
            <person name="Bruna T."/>
            <person name="Aryal R."/>
            <person name="Dudchenko O."/>
            <person name="Sargent D.J."/>
            <person name="Mead D."/>
            <person name="Buti M."/>
            <person name="Cavallini A."/>
            <person name="Hytonen T."/>
            <person name="Andres J."/>
            <person name="Pham M."/>
            <person name="Weisz D."/>
            <person name="Mascagni F."/>
            <person name="Usai G."/>
            <person name="Natali L."/>
            <person name="Bassil N."/>
            <person name="Fernandez G.E."/>
            <person name="Lomsadze A."/>
            <person name="Armour M."/>
            <person name="Olukolu B."/>
            <person name="Poorten T."/>
            <person name="Britton C."/>
            <person name="Davik J."/>
            <person name="Ashrafi H."/>
            <person name="Aiden E.L."/>
            <person name="Borodovsky M."/>
            <person name="Worthington M."/>
        </authorList>
    </citation>
    <scope>NUCLEOTIDE SEQUENCE [LARGE SCALE GENOMIC DNA]</scope>
    <source>
        <strain evidence="3">PI 553951</strain>
    </source>
</reference>
<dbReference type="Proteomes" id="UP001457282">
    <property type="component" value="Unassembled WGS sequence"/>
</dbReference>
<gene>
    <name evidence="3" type="ORF">M0R45_000467</name>
</gene>
<feature type="compositionally biased region" description="Basic and acidic residues" evidence="1">
    <location>
        <begin position="75"/>
        <end position="101"/>
    </location>
</feature>